<dbReference type="Gene3D" id="3.30.250.20">
    <property type="entry name" value="L1 transposable element, C-terminal domain"/>
    <property type="match status" value="1"/>
</dbReference>
<dbReference type="GO" id="GO:0010494">
    <property type="term" value="C:cytoplasmic stress granule"/>
    <property type="evidence" value="ECO:0007669"/>
    <property type="project" value="UniProtKB-SubCell"/>
</dbReference>
<evidence type="ECO:0000256" key="11">
    <source>
        <dbReference type="ARBA" id="ARBA00076441"/>
    </source>
</evidence>
<comment type="function">
    <text evidence="8">Nucleic acid-binding protein which is essential for retrotransposition of LINE-1 elements in the genome. Functions as a nucleic acid chaperone binding its own transcript and therefore preferentially mobilizing the transcript from which they are encoded.</text>
</comment>
<evidence type="ECO:0000256" key="4">
    <source>
        <dbReference type="ARBA" id="ARBA00022741"/>
    </source>
</evidence>
<evidence type="ECO:0000256" key="1">
    <source>
        <dbReference type="ARBA" id="ARBA00004210"/>
    </source>
</evidence>
<evidence type="ECO:0000256" key="3">
    <source>
        <dbReference type="ARBA" id="ARBA00022490"/>
    </source>
</evidence>
<keyword evidence="17" id="KW-1185">Reference proteome</keyword>
<comment type="similarity">
    <text evidence="9">Belongs to the transposase 22 family.</text>
</comment>
<dbReference type="GO" id="GO:0003727">
    <property type="term" value="F:single-stranded RNA binding"/>
    <property type="evidence" value="ECO:0000318"/>
    <property type="project" value="GO_Central"/>
</dbReference>
<feature type="domain" description="L1 transposable element dsRBD-like" evidence="15">
    <location>
        <begin position="246"/>
        <end position="308"/>
    </location>
</feature>
<dbReference type="GO" id="GO:1990904">
    <property type="term" value="C:ribonucleoprotein complex"/>
    <property type="evidence" value="ECO:0000318"/>
    <property type="project" value="GO_Central"/>
</dbReference>
<evidence type="ECO:0000256" key="9">
    <source>
        <dbReference type="ARBA" id="ARBA00061640"/>
    </source>
</evidence>
<evidence type="ECO:0000256" key="12">
    <source>
        <dbReference type="ARBA" id="ARBA00078321"/>
    </source>
</evidence>
<dbReference type="InterPro" id="IPR043636">
    <property type="entry name" value="L1_RRM_dom"/>
</dbReference>
<keyword evidence="4" id="KW-0547">Nucleotide-binding</keyword>
<comment type="subcellular location">
    <subcellularLocation>
        <location evidence="1">Cytoplasm</location>
        <location evidence="1">Stress granule</location>
    </subcellularLocation>
    <subcellularLocation>
        <location evidence="2">Nucleus</location>
        <location evidence="2">Nucleolus</location>
    </subcellularLocation>
</comment>
<dbReference type="PANTHER" id="PTHR11505">
    <property type="entry name" value="L1 TRANSPOSABLE ELEMENT-RELATED"/>
    <property type="match status" value="1"/>
</dbReference>
<evidence type="ECO:0000256" key="8">
    <source>
        <dbReference type="ARBA" id="ARBA00060281"/>
    </source>
</evidence>
<dbReference type="GeneTree" id="ENSGT01150000286982"/>
<dbReference type="GO" id="GO:0005730">
    <property type="term" value="C:nucleolus"/>
    <property type="evidence" value="ECO:0007669"/>
    <property type="project" value="UniProtKB-SubCell"/>
</dbReference>
<name>A0A9L0SM42_HORSE</name>
<dbReference type="FunFam" id="3.30.250.20:FF:000005">
    <property type="entry name" value="LINE-1 retrotransposable element ORF1 protein"/>
    <property type="match status" value="1"/>
</dbReference>
<feature type="coiled-coil region" evidence="13">
    <location>
        <begin position="89"/>
        <end position="116"/>
    </location>
</feature>
<evidence type="ECO:0000256" key="2">
    <source>
        <dbReference type="ARBA" id="ARBA00004604"/>
    </source>
</evidence>
<organism evidence="16 17">
    <name type="scientific">Equus caballus</name>
    <name type="common">Horse</name>
    <dbReference type="NCBI Taxonomy" id="9796"/>
    <lineage>
        <taxon>Eukaryota</taxon>
        <taxon>Metazoa</taxon>
        <taxon>Chordata</taxon>
        <taxon>Craniata</taxon>
        <taxon>Vertebrata</taxon>
        <taxon>Euteleostomi</taxon>
        <taxon>Mammalia</taxon>
        <taxon>Eutheria</taxon>
        <taxon>Laurasiatheria</taxon>
        <taxon>Perissodactyla</taxon>
        <taxon>Equidae</taxon>
        <taxon>Equus</taxon>
    </lineage>
</organism>
<dbReference type="FunFam" id="3.30.70.1820:FF:000002">
    <property type="entry name" value="LINE-1 retrotransposable element ORF1 protein"/>
    <property type="match status" value="1"/>
</dbReference>
<accession>A0A9L0SM42</accession>
<keyword evidence="3" id="KW-0963">Cytoplasm</keyword>
<proteinExistence type="inferred from homology"/>
<evidence type="ECO:0000256" key="5">
    <source>
        <dbReference type="ARBA" id="ARBA00022843"/>
    </source>
</evidence>
<keyword evidence="5" id="KW-0832">Ubl conjugation</keyword>
<evidence type="ECO:0000256" key="10">
    <source>
        <dbReference type="ARBA" id="ARBA00067412"/>
    </source>
</evidence>
<keyword evidence="7" id="KW-0539">Nucleus</keyword>
<reference evidence="16 17" key="1">
    <citation type="journal article" date="2009" name="Science">
        <title>Genome sequence, comparative analysis, and population genetics of the domestic horse.</title>
        <authorList>
            <consortium name="Broad Institute Genome Sequencing Platform"/>
            <consortium name="Broad Institute Whole Genome Assembly Team"/>
            <person name="Wade C.M."/>
            <person name="Giulotto E."/>
            <person name="Sigurdsson S."/>
            <person name="Zoli M."/>
            <person name="Gnerre S."/>
            <person name="Imsland F."/>
            <person name="Lear T.L."/>
            <person name="Adelson D.L."/>
            <person name="Bailey E."/>
            <person name="Bellone R.R."/>
            <person name="Bloecker H."/>
            <person name="Distl O."/>
            <person name="Edgar R.C."/>
            <person name="Garber M."/>
            <person name="Leeb T."/>
            <person name="Mauceli E."/>
            <person name="MacLeod J.N."/>
            <person name="Penedo M.C.T."/>
            <person name="Raison J.M."/>
            <person name="Sharpe T."/>
            <person name="Vogel J."/>
            <person name="Andersson L."/>
            <person name="Antczak D.F."/>
            <person name="Biagi T."/>
            <person name="Binns M.M."/>
            <person name="Chowdhary B.P."/>
            <person name="Coleman S.J."/>
            <person name="Della Valle G."/>
            <person name="Fryc S."/>
            <person name="Guerin G."/>
            <person name="Hasegawa T."/>
            <person name="Hill E.W."/>
            <person name="Jurka J."/>
            <person name="Kiialainen A."/>
            <person name="Lindgren G."/>
            <person name="Liu J."/>
            <person name="Magnani E."/>
            <person name="Mickelson J.R."/>
            <person name="Murray J."/>
            <person name="Nergadze S.G."/>
            <person name="Onofrio R."/>
            <person name="Pedroni S."/>
            <person name="Piras M.F."/>
            <person name="Raudsepp T."/>
            <person name="Rocchi M."/>
            <person name="Roeed K.H."/>
            <person name="Ryder O.A."/>
            <person name="Searle S."/>
            <person name="Skow L."/>
            <person name="Swinburne J.E."/>
            <person name="Syvaenen A.C."/>
            <person name="Tozaki T."/>
            <person name="Valberg S.J."/>
            <person name="Vaudin M."/>
            <person name="White J.R."/>
            <person name="Zody M.C."/>
            <person name="Lander E.S."/>
            <person name="Lindblad-Toh K."/>
        </authorList>
    </citation>
    <scope>NUCLEOTIDE SEQUENCE [LARGE SCALE GENOMIC DNA]</scope>
    <source>
        <strain evidence="16 17">Thoroughbred</strain>
    </source>
</reference>
<evidence type="ECO:0000259" key="14">
    <source>
        <dbReference type="Pfam" id="PF02994"/>
    </source>
</evidence>
<feature type="domain" description="L1 transposable element RRM" evidence="14">
    <location>
        <begin position="148"/>
        <end position="242"/>
    </location>
</feature>
<dbReference type="AlphaFoldDB" id="A0A9L0SM42"/>
<evidence type="ECO:0000313" key="16">
    <source>
        <dbReference type="Ensembl" id="ENSECAP00000075271.1"/>
    </source>
</evidence>
<sequence>MCKKCSSTIQQFIKAPDHKENNKNTELSPEDLEIGKLSENEFSVAIIKKLNEVKGNIEKQVNEFWSYFTKEIETIKKNQTEMLEMKSTMDPIKQNMDSLNARVDTIEEQISIIEDRQAEWLQTEEERELRIKKNEQNLRQIADSMRKSNLRIIGIPEGVEKENGAEGVLKEIIEENFPNLRIEGEMCVEEDCSSPRFVNVKRPAARHIVVQMAKMNDRERILRAARQKKISYKGTPIRLSADFSGETIQARREWNGIFNTLKNKNLQPRILYPAKISFRYEGEIKSFPDKQKLRDFVTKIPPLQEILKKVLMPEKRKMAERGHKSQSRETNR</sequence>
<dbReference type="Proteomes" id="UP000002281">
    <property type="component" value="Chromosome 15"/>
</dbReference>
<dbReference type="InterPro" id="IPR035300">
    <property type="entry name" value="L1_dsRBD"/>
</dbReference>
<dbReference type="InterPro" id="IPR042566">
    <property type="entry name" value="L1_C"/>
</dbReference>
<dbReference type="Pfam" id="PF17490">
    <property type="entry name" value="Tnp_22_dsRBD"/>
    <property type="match status" value="1"/>
</dbReference>
<dbReference type="Gene3D" id="3.30.70.1820">
    <property type="entry name" value="L1 transposable element, RRM domain"/>
    <property type="match status" value="1"/>
</dbReference>
<dbReference type="Gene3D" id="1.20.5.390">
    <property type="entry name" value="L1 transposable element, trimerization domain"/>
    <property type="match status" value="1"/>
</dbReference>
<evidence type="ECO:0000313" key="17">
    <source>
        <dbReference type="Proteomes" id="UP000002281"/>
    </source>
</evidence>
<dbReference type="Pfam" id="PF02994">
    <property type="entry name" value="Transposase_22"/>
    <property type="match status" value="1"/>
</dbReference>
<dbReference type="Ensembl" id="ENSECAT00000127343.1">
    <property type="protein sequence ID" value="ENSECAP00000075271.1"/>
    <property type="gene ID" value="ENSECAG00000059492.1"/>
</dbReference>
<reference evidence="16" key="3">
    <citation type="submission" date="2025-09" db="UniProtKB">
        <authorList>
            <consortium name="Ensembl"/>
        </authorList>
    </citation>
    <scope>IDENTIFICATION</scope>
    <source>
        <strain evidence="16">Thoroughbred</strain>
    </source>
</reference>
<protein>
    <recommendedName>
        <fullName evidence="10">LINE-1 retrotransposable element ORF1 protein</fullName>
    </recommendedName>
    <alternativeName>
        <fullName evidence="11">LINE retrotransposable element 1</fullName>
    </alternativeName>
    <alternativeName>
        <fullName evidence="12">LINE1 retrotransposable element 1</fullName>
    </alternativeName>
</protein>
<dbReference type="FunFam" id="1.20.5.390:FF:000005">
    <property type="entry name" value="LINE-1 retrotransposable element ORF1 protein"/>
    <property type="match status" value="1"/>
</dbReference>
<keyword evidence="6 13" id="KW-0175">Coiled coil</keyword>
<evidence type="ECO:0000256" key="13">
    <source>
        <dbReference type="SAM" id="Coils"/>
    </source>
</evidence>
<reference evidence="16" key="2">
    <citation type="submission" date="2025-08" db="UniProtKB">
        <authorList>
            <consortium name="Ensembl"/>
        </authorList>
    </citation>
    <scope>IDENTIFICATION</scope>
    <source>
        <strain evidence="16">Thoroughbred</strain>
    </source>
</reference>
<evidence type="ECO:0000256" key="7">
    <source>
        <dbReference type="ARBA" id="ARBA00023242"/>
    </source>
</evidence>
<dbReference type="InterPro" id="IPR004244">
    <property type="entry name" value="Transposase_22"/>
</dbReference>
<dbReference type="GO" id="GO:0000166">
    <property type="term" value="F:nucleotide binding"/>
    <property type="evidence" value="ECO:0007669"/>
    <property type="project" value="UniProtKB-KW"/>
</dbReference>
<evidence type="ECO:0000256" key="6">
    <source>
        <dbReference type="ARBA" id="ARBA00023054"/>
    </source>
</evidence>
<evidence type="ECO:0000259" key="15">
    <source>
        <dbReference type="Pfam" id="PF17490"/>
    </source>
</evidence>
<dbReference type="GO" id="GO:0032197">
    <property type="term" value="P:retrotransposition"/>
    <property type="evidence" value="ECO:0000318"/>
    <property type="project" value="GO_Central"/>
</dbReference>